<evidence type="ECO:0000256" key="4">
    <source>
        <dbReference type="ARBA" id="ARBA00023125"/>
    </source>
</evidence>
<dbReference type="GO" id="GO:0045944">
    <property type="term" value="P:positive regulation of transcription by RNA polymerase II"/>
    <property type="evidence" value="ECO:0007669"/>
    <property type="project" value="TreeGrafter"/>
</dbReference>
<keyword evidence="3" id="KW-0805">Transcription regulation</keyword>
<dbReference type="PROSITE" id="PS00463">
    <property type="entry name" value="ZN2_CY6_FUNGAL_1"/>
    <property type="match status" value="1"/>
</dbReference>
<dbReference type="InterPro" id="IPR051711">
    <property type="entry name" value="Stress_Response_Reg"/>
</dbReference>
<dbReference type="CDD" id="cd00067">
    <property type="entry name" value="GAL4"/>
    <property type="match status" value="1"/>
</dbReference>
<gene>
    <name evidence="8" type="ORF">BU24DRAFT_442900</name>
</gene>
<dbReference type="GeneID" id="54287955"/>
<dbReference type="InterPro" id="IPR036864">
    <property type="entry name" value="Zn2-C6_fun-type_DNA-bd_sf"/>
</dbReference>
<dbReference type="SMART" id="SM00906">
    <property type="entry name" value="Fungal_trans"/>
    <property type="match status" value="1"/>
</dbReference>
<evidence type="ECO:0000313" key="8">
    <source>
        <dbReference type="EMBL" id="KAF2014081.1"/>
    </source>
</evidence>
<dbReference type="RefSeq" id="XP_033382420.1">
    <property type="nucleotide sequence ID" value="XM_033530558.1"/>
</dbReference>
<organism evidence="8 9">
    <name type="scientific">Aaosphaeria arxii CBS 175.79</name>
    <dbReference type="NCBI Taxonomy" id="1450172"/>
    <lineage>
        <taxon>Eukaryota</taxon>
        <taxon>Fungi</taxon>
        <taxon>Dikarya</taxon>
        <taxon>Ascomycota</taxon>
        <taxon>Pezizomycotina</taxon>
        <taxon>Dothideomycetes</taxon>
        <taxon>Pleosporomycetidae</taxon>
        <taxon>Pleosporales</taxon>
        <taxon>Pleosporales incertae sedis</taxon>
        <taxon>Aaosphaeria</taxon>
    </lineage>
</organism>
<dbReference type="PANTHER" id="PTHR47540">
    <property type="entry name" value="THIAMINE REPRESSIBLE GENES REGULATORY PROTEIN THI5"/>
    <property type="match status" value="1"/>
</dbReference>
<evidence type="ECO:0000313" key="9">
    <source>
        <dbReference type="Proteomes" id="UP000799778"/>
    </source>
</evidence>
<dbReference type="Pfam" id="PF04082">
    <property type="entry name" value="Fungal_trans"/>
    <property type="match status" value="1"/>
</dbReference>
<reference evidence="8" key="1">
    <citation type="journal article" date="2020" name="Stud. Mycol.">
        <title>101 Dothideomycetes genomes: a test case for predicting lifestyles and emergence of pathogens.</title>
        <authorList>
            <person name="Haridas S."/>
            <person name="Albert R."/>
            <person name="Binder M."/>
            <person name="Bloem J."/>
            <person name="Labutti K."/>
            <person name="Salamov A."/>
            <person name="Andreopoulos B."/>
            <person name="Baker S."/>
            <person name="Barry K."/>
            <person name="Bills G."/>
            <person name="Bluhm B."/>
            <person name="Cannon C."/>
            <person name="Castanera R."/>
            <person name="Culley D."/>
            <person name="Daum C."/>
            <person name="Ezra D."/>
            <person name="Gonzalez J."/>
            <person name="Henrissat B."/>
            <person name="Kuo A."/>
            <person name="Liang C."/>
            <person name="Lipzen A."/>
            <person name="Lutzoni F."/>
            <person name="Magnuson J."/>
            <person name="Mondo S."/>
            <person name="Nolan M."/>
            <person name="Ohm R."/>
            <person name="Pangilinan J."/>
            <person name="Park H.-J."/>
            <person name="Ramirez L."/>
            <person name="Alfaro M."/>
            <person name="Sun H."/>
            <person name="Tritt A."/>
            <person name="Yoshinaga Y."/>
            <person name="Zwiers L.-H."/>
            <person name="Turgeon B."/>
            <person name="Goodwin S."/>
            <person name="Spatafora J."/>
            <person name="Crous P."/>
            <person name="Grigoriev I."/>
        </authorList>
    </citation>
    <scope>NUCLEOTIDE SEQUENCE</scope>
    <source>
        <strain evidence="8">CBS 175.79</strain>
    </source>
</reference>
<name>A0A6A5XMP6_9PLEO</name>
<dbReference type="Pfam" id="PF00172">
    <property type="entry name" value="Zn_clus"/>
    <property type="match status" value="1"/>
</dbReference>
<dbReference type="Gene3D" id="4.10.240.10">
    <property type="entry name" value="Zn(2)-C6 fungal-type DNA-binding domain"/>
    <property type="match status" value="1"/>
</dbReference>
<evidence type="ECO:0000256" key="2">
    <source>
        <dbReference type="ARBA" id="ARBA00022723"/>
    </source>
</evidence>
<evidence type="ECO:0000256" key="3">
    <source>
        <dbReference type="ARBA" id="ARBA00023015"/>
    </source>
</evidence>
<dbReference type="OrthoDB" id="3266505at2759"/>
<dbReference type="SUPFAM" id="SSF57701">
    <property type="entry name" value="Zn2/Cys6 DNA-binding domain"/>
    <property type="match status" value="1"/>
</dbReference>
<dbReference type="InterPro" id="IPR001138">
    <property type="entry name" value="Zn2Cys6_DnaBD"/>
</dbReference>
<dbReference type="EMBL" id="ML978071">
    <property type="protein sequence ID" value="KAF2014081.1"/>
    <property type="molecule type" value="Genomic_DNA"/>
</dbReference>
<evidence type="ECO:0000256" key="1">
    <source>
        <dbReference type="ARBA" id="ARBA00004123"/>
    </source>
</evidence>
<keyword evidence="6" id="KW-0539">Nucleus</keyword>
<dbReference type="SMART" id="SM00066">
    <property type="entry name" value="GAL4"/>
    <property type="match status" value="1"/>
</dbReference>
<evidence type="ECO:0000259" key="7">
    <source>
        <dbReference type="PROSITE" id="PS50048"/>
    </source>
</evidence>
<dbReference type="CDD" id="cd12148">
    <property type="entry name" value="fungal_TF_MHR"/>
    <property type="match status" value="1"/>
</dbReference>
<dbReference type="GO" id="GO:0043565">
    <property type="term" value="F:sequence-specific DNA binding"/>
    <property type="evidence" value="ECO:0007669"/>
    <property type="project" value="TreeGrafter"/>
</dbReference>
<sequence length="647" mass="72226">MPQLVQKPGKSIACHRCHVRKVKCSGGQPCAACRDGGQNVECVYPNRDRQIKLSQRYVETLLEEIERLRNNTAGTPTSPLPTVQTGERLKETSEHDEGMQNPLFKERPWFHAVSSLDMPIHIGEAADTAFSTRFRQTYVPDLLASSIQESKFRWPSPARARFLLKVALTSICRYYHIVRKSVVEESLEAAIKNNGLGERLVIGKLLALFALGEAYSAKTAVHVQGTAFPGSPYFEQVTRMVCFPTERPHMNIIEISLLLSLYSFTVNRRHSAYLFASSAARIGLIMGMHLNMPESQCRDPLVIEHRVRLWWSIYIIDRTCASKLGLPVTIADDDILVSLPSRDGCDSTDCNDFGDLEYELCSIALSKIAAKSTKEIYSRTHRREPFSQRVQSILKELSTWLEQLPSNLRLKNDGSSSSDRAHIVYLHLSFNQGIILATRPILLHVLDCHRNTLADPDVGPSDRVSENALTLAETCIQCARHSYRIITDAWIHGTFATFDYFNTQYLFVAATVLAISSLLGNQQNDGDKHNFDNAVELLQQLDRSGSFGAKEFCEHIDAMQQSMAAVHESDLVLSLPQITPNTNEGTLESLGGNGLTASMALAEPSFQDFLADTDLVIQGFDNPSIDNPNTLYWPELWGEGWASADCS</sequence>
<feature type="domain" description="Zn(2)-C6 fungal-type" evidence="7">
    <location>
        <begin position="13"/>
        <end position="44"/>
    </location>
</feature>
<dbReference type="GO" id="GO:0005634">
    <property type="term" value="C:nucleus"/>
    <property type="evidence" value="ECO:0007669"/>
    <property type="project" value="UniProtKB-SubCell"/>
</dbReference>
<dbReference type="GO" id="GO:0008270">
    <property type="term" value="F:zinc ion binding"/>
    <property type="evidence" value="ECO:0007669"/>
    <property type="project" value="InterPro"/>
</dbReference>
<proteinExistence type="predicted"/>
<protein>
    <submittedName>
        <fullName evidence="8">Fungal-specific transcription factor domain-containing protein</fullName>
    </submittedName>
</protein>
<accession>A0A6A5XMP6</accession>
<dbReference type="GO" id="GO:0000981">
    <property type="term" value="F:DNA-binding transcription factor activity, RNA polymerase II-specific"/>
    <property type="evidence" value="ECO:0007669"/>
    <property type="project" value="InterPro"/>
</dbReference>
<keyword evidence="5" id="KW-0804">Transcription</keyword>
<evidence type="ECO:0000256" key="5">
    <source>
        <dbReference type="ARBA" id="ARBA00023163"/>
    </source>
</evidence>
<keyword evidence="9" id="KW-1185">Reference proteome</keyword>
<dbReference type="AlphaFoldDB" id="A0A6A5XMP6"/>
<dbReference type="GO" id="GO:0006351">
    <property type="term" value="P:DNA-templated transcription"/>
    <property type="evidence" value="ECO:0007669"/>
    <property type="project" value="InterPro"/>
</dbReference>
<dbReference type="PROSITE" id="PS50048">
    <property type="entry name" value="ZN2_CY6_FUNGAL_2"/>
    <property type="match status" value="1"/>
</dbReference>
<evidence type="ECO:0000256" key="6">
    <source>
        <dbReference type="ARBA" id="ARBA00023242"/>
    </source>
</evidence>
<dbReference type="InterPro" id="IPR007219">
    <property type="entry name" value="XnlR_reg_dom"/>
</dbReference>
<dbReference type="Proteomes" id="UP000799778">
    <property type="component" value="Unassembled WGS sequence"/>
</dbReference>
<dbReference type="PANTHER" id="PTHR47540:SF6">
    <property type="entry name" value="ZN(II)2CYS6 TRANSCRIPTION FACTOR (EUROFUNG)"/>
    <property type="match status" value="1"/>
</dbReference>
<comment type="subcellular location">
    <subcellularLocation>
        <location evidence="1">Nucleus</location>
    </subcellularLocation>
</comment>
<keyword evidence="2" id="KW-0479">Metal-binding</keyword>
<keyword evidence="4" id="KW-0238">DNA-binding</keyword>